<keyword evidence="5" id="KW-0547">Nucleotide-binding</keyword>
<dbReference type="PANTHER" id="PTHR45765">
    <property type="entry name" value="METHIONINE--TRNA LIGASE"/>
    <property type="match status" value="1"/>
</dbReference>
<keyword evidence="3" id="KW-0963">Cytoplasm</keyword>
<dbReference type="AlphaFoldDB" id="X0S6B3"/>
<protein>
    <recommendedName>
        <fullName evidence="2">methionine--tRNA ligase</fullName>
        <ecNumber evidence="2">6.1.1.10</ecNumber>
    </recommendedName>
    <alternativeName>
        <fullName evidence="9">Methionyl-tRNA synthetase</fullName>
    </alternativeName>
</protein>
<comment type="subcellular location">
    <subcellularLocation>
        <location evidence="1">Cytoplasm</location>
    </subcellularLocation>
</comment>
<evidence type="ECO:0000256" key="7">
    <source>
        <dbReference type="ARBA" id="ARBA00022917"/>
    </source>
</evidence>
<gene>
    <name evidence="12" type="ORF">S01H1_00142</name>
</gene>
<dbReference type="GO" id="GO:0005829">
    <property type="term" value="C:cytosol"/>
    <property type="evidence" value="ECO:0007669"/>
    <property type="project" value="TreeGrafter"/>
</dbReference>
<dbReference type="GO" id="GO:0006431">
    <property type="term" value="P:methionyl-tRNA aminoacylation"/>
    <property type="evidence" value="ECO:0007669"/>
    <property type="project" value="InterPro"/>
</dbReference>
<evidence type="ECO:0000256" key="3">
    <source>
        <dbReference type="ARBA" id="ARBA00022490"/>
    </source>
</evidence>
<dbReference type="EC" id="6.1.1.10" evidence="2"/>
<dbReference type="InterPro" id="IPR033911">
    <property type="entry name" value="MetRS_core"/>
</dbReference>
<evidence type="ECO:0000256" key="5">
    <source>
        <dbReference type="ARBA" id="ARBA00022741"/>
    </source>
</evidence>
<dbReference type="InterPro" id="IPR014729">
    <property type="entry name" value="Rossmann-like_a/b/a_fold"/>
</dbReference>
<evidence type="ECO:0000256" key="4">
    <source>
        <dbReference type="ARBA" id="ARBA00022598"/>
    </source>
</evidence>
<comment type="catalytic activity">
    <reaction evidence="10">
        <text>tRNA(Met) + L-methionine + ATP = L-methionyl-tRNA(Met) + AMP + diphosphate</text>
        <dbReference type="Rhea" id="RHEA:13481"/>
        <dbReference type="Rhea" id="RHEA-COMP:9667"/>
        <dbReference type="Rhea" id="RHEA-COMP:9698"/>
        <dbReference type="ChEBI" id="CHEBI:30616"/>
        <dbReference type="ChEBI" id="CHEBI:33019"/>
        <dbReference type="ChEBI" id="CHEBI:57844"/>
        <dbReference type="ChEBI" id="CHEBI:78442"/>
        <dbReference type="ChEBI" id="CHEBI:78530"/>
        <dbReference type="ChEBI" id="CHEBI:456215"/>
        <dbReference type="EC" id="6.1.1.10"/>
    </reaction>
</comment>
<dbReference type="GO" id="GO:0004825">
    <property type="term" value="F:methionine-tRNA ligase activity"/>
    <property type="evidence" value="ECO:0007669"/>
    <property type="project" value="UniProtKB-EC"/>
</dbReference>
<name>X0S6B3_9ZZZZ</name>
<accession>X0S6B3</accession>
<dbReference type="InterPro" id="IPR023458">
    <property type="entry name" value="Met-tRNA_ligase_1"/>
</dbReference>
<dbReference type="InterPro" id="IPR015413">
    <property type="entry name" value="Methionyl/Leucyl_tRNA_Synth"/>
</dbReference>
<evidence type="ECO:0000256" key="1">
    <source>
        <dbReference type="ARBA" id="ARBA00004496"/>
    </source>
</evidence>
<evidence type="ECO:0000256" key="10">
    <source>
        <dbReference type="ARBA" id="ARBA00047364"/>
    </source>
</evidence>
<evidence type="ECO:0000313" key="12">
    <source>
        <dbReference type="EMBL" id="GAF70771.1"/>
    </source>
</evidence>
<dbReference type="Pfam" id="PF09334">
    <property type="entry name" value="tRNA-synt_1g"/>
    <property type="match status" value="1"/>
</dbReference>
<feature type="non-terminal residue" evidence="12">
    <location>
        <position position="285"/>
    </location>
</feature>
<reference evidence="12" key="1">
    <citation type="journal article" date="2014" name="Front. Microbiol.">
        <title>High frequency of phylogenetically diverse reductive dehalogenase-homologous genes in deep subseafloor sedimentary metagenomes.</title>
        <authorList>
            <person name="Kawai M."/>
            <person name="Futagami T."/>
            <person name="Toyoda A."/>
            <person name="Takaki Y."/>
            <person name="Nishi S."/>
            <person name="Hori S."/>
            <person name="Arai W."/>
            <person name="Tsubouchi T."/>
            <person name="Morono Y."/>
            <person name="Uchiyama I."/>
            <person name="Ito T."/>
            <person name="Fujiyama A."/>
            <person name="Inagaki F."/>
            <person name="Takami H."/>
        </authorList>
    </citation>
    <scope>NUCLEOTIDE SEQUENCE</scope>
    <source>
        <strain evidence="12">Expedition CK06-06</strain>
    </source>
</reference>
<evidence type="ECO:0000256" key="6">
    <source>
        <dbReference type="ARBA" id="ARBA00022840"/>
    </source>
</evidence>
<keyword evidence="4" id="KW-0436">Ligase</keyword>
<dbReference type="Gene3D" id="3.40.50.620">
    <property type="entry name" value="HUPs"/>
    <property type="match status" value="1"/>
</dbReference>
<dbReference type="PANTHER" id="PTHR45765:SF1">
    <property type="entry name" value="METHIONINE--TRNA LIGASE, CYTOPLASMIC"/>
    <property type="match status" value="1"/>
</dbReference>
<dbReference type="SUPFAM" id="SSF57770">
    <property type="entry name" value="Methionyl-tRNA synthetase (MetRS), Zn-domain"/>
    <property type="match status" value="1"/>
</dbReference>
<sequence length="285" mass="32440">MREKILVAVAWPYSSSYVHVGNVGGVYLPADIFARYQRLRGNDVLMVSGSDSHGTPITVKADEEGISPREVFERYHQSFLDDFTRLGLTYDLFTHTDTENHHRVAQDIFLTLLEKGYLFQKTMRQLYCDNCHKFLPDRYVHGTCPHCGSEDARGDQCEACGHPLDAIELIDPVCKLCGHRPVIRETEHFFLDLPALNERLLEWVQDKTYWRPNVYNFTLNYLKEGLQERPITRDIEWGIPVPVEGTCPAPQVQGTCPARQVQGTCPARQVQGTCPAPQVQGYEGK</sequence>
<keyword evidence="6" id="KW-0067">ATP-binding</keyword>
<dbReference type="EMBL" id="BARS01000043">
    <property type="protein sequence ID" value="GAF70771.1"/>
    <property type="molecule type" value="Genomic_DNA"/>
</dbReference>
<proteinExistence type="predicted"/>
<organism evidence="12">
    <name type="scientific">marine sediment metagenome</name>
    <dbReference type="NCBI Taxonomy" id="412755"/>
    <lineage>
        <taxon>unclassified sequences</taxon>
        <taxon>metagenomes</taxon>
        <taxon>ecological metagenomes</taxon>
    </lineage>
</organism>
<dbReference type="PRINTS" id="PR01041">
    <property type="entry name" value="TRNASYNTHMET"/>
</dbReference>
<keyword evidence="7" id="KW-0648">Protein biosynthesis</keyword>
<dbReference type="InterPro" id="IPR029038">
    <property type="entry name" value="MetRS_Zn"/>
</dbReference>
<dbReference type="FunFam" id="2.20.28.20:FF:000001">
    <property type="entry name" value="Methionine--tRNA ligase"/>
    <property type="match status" value="1"/>
</dbReference>
<evidence type="ECO:0000256" key="2">
    <source>
        <dbReference type="ARBA" id="ARBA00012838"/>
    </source>
</evidence>
<feature type="domain" description="Methionyl/Leucyl tRNA synthetase" evidence="11">
    <location>
        <begin position="5"/>
        <end position="242"/>
    </location>
</feature>
<comment type="caution">
    <text evidence="12">The sequence shown here is derived from an EMBL/GenBank/DDBJ whole genome shotgun (WGS) entry which is preliminary data.</text>
</comment>
<evidence type="ECO:0000259" key="11">
    <source>
        <dbReference type="Pfam" id="PF09334"/>
    </source>
</evidence>
<dbReference type="SUPFAM" id="SSF52374">
    <property type="entry name" value="Nucleotidylyl transferase"/>
    <property type="match status" value="1"/>
</dbReference>
<keyword evidence="8" id="KW-0030">Aminoacyl-tRNA synthetase</keyword>
<evidence type="ECO:0000256" key="8">
    <source>
        <dbReference type="ARBA" id="ARBA00023146"/>
    </source>
</evidence>
<dbReference type="GO" id="GO:0005524">
    <property type="term" value="F:ATP binding"/>
    <property type="evidence" value="ECO:0007669"/>
    <property type="project" value="UniProtKB-KW"/>
</dbReference>
<evidence type="ECO:0000256" key="9">
    <source>
        <dbReference type="ARBA" id="ARBA00030904"/>
    </source>
</evidence>
<dbReference type="Gene3D" id="2.20.28.20">
    <property type="entry name" value="Methionyl-tRNA synthetase, Zn-domain"/>
    <property type="match status" value="1"/>
</dbReference>